<protein>
    <recommendedName>
        <fullName evidence="3">Peptidase C51 domain-containing protein</fullName>
    </recommendedName>
</protein>
<feature type="region of interest" description="Disordered" evidence="1">
    <location>
        <begin position="1"/>
        <end position="203"/>
    </location>
</feature>
<feature type="transmembrane region" description="Helical" evidence="2">
    <location>
        <begin position="242"/>
        <end position="275"/>
    </location>
</feature>
<reference evidence="4" key="2">
    <citation type="submission" date="2009-12" db="EMBL/GenBank/DDBJ databases">
        <authorList>
            <person name="Summers A.O."/>
            <person name="Shearer J."/>
            <person name="Wireman J."/>
        </authorList>
    </citation>
    <scope>NUCLEOTIDE SEQUENCE</scope>
    <source>
        <strain evidence="4">CDC3</strain>
        <plasmid evidence="4">SAP020A</plasmid>
    </source>
</reference>
<feature type="domain" description="Peptidase C51" evidence="3">
    <location>
        <begin position="531"/>
        <end position="668"/>
    </location>
</feature>
<dbReference type="RefSeq" id="WP_012817995.1">
    <property type="nucleotide sequence ID" value="NC_013373.1"/>
</dbReference>
<dbReference type="Gene3D" id="3.90.1720.10">
    <property type="entry name" value="endopeptidase domain like (from Nostoc punctiforme)"/>
    <property type="match status" value="1"/>
</dbReference>
<dbReference type="Pfam" id="PF05257">
    <property type="entry name" value="CHAP"/>
    <property type="match status" value="1"/>
</dbReference>
<keyword evidence="2" id="KW-0472">Membrane</keyword>
<accession>D2J6X3</accession>
<evidence type="ECO:0000256" key="1">
    <source>
        <dbReference type="SAM" id="MobiDB-lite"/>
    </source>
</evidence>
<dbReference type="AlphaFoldDB" id="D2J6X3"/>
<keyword evidence="2" id="KW-0812">Transmembrane</keyword>
<evidence type="ECO:0000313" key="4">
    <source>
        <dbReference type="EMBL" id="ADA61604.1"/>
    </source>
</evidence>
<dbReference type="EMBL" id="GQ900386">
    <property type="protein sequence ID" value="ADA61604.1"/>
    <property type="molecule type" value="Genomic_DNA"/>
</dbReference>
<name>D2J6X3_9STAP</name>
<dbReference type="Gene3D" id="1.10.530.10">
    <property type="match status" value="1"/>
</dbReference>
<feature type="compositionally biased region" description="Low complexity" evidence="1">
    <location>
        <begin position="117"/>
        <end position="126"/>
    </location>
</feature>
<feature type="compositionally biased region" description="Polar residues" evidence="1">
    <location>
        <begin position="87"/>
        <end position="97"/>
    </location>
</feature>
<organism evidence="4">
    <name type="scientific">Staphylococcus sp. CDC3</name>
    <dbReference type="NCBI Taxonomy" id="678601"/>
    <lineage>
        <taxon>Bacteria</taxon>
        <taxon>Bacillati</taxon>
        <taxon>Bacillota</taxon>
        <taxon>Bacilli</taxon>
        <taxon>Bacillales</taxon>
        <taxon>Staphylococcaceae</taxon>
        <taxon>Staphylococcus</taxon>
    </lineage>
</organism>
<dbReference type="PROSITE" id="PS50911">
    <property type="entry name" value="CHAP"/>
    <property type="match status" value="1"/>
</dbReference>
<feature type="compositionally biased region" description="Low complexity" evidence="1">
    <location>
        <begin position="473"/>
        <end position="485"/>
    </location>
</feature>
<proteinExistence type="predicted"/>
<feature type="region of interest" description="Disordered" evidence="1">
    <location>
        <begin position="457"/>
        <end position="509"/>
    </location>
</feature>
<evidence type="ECO:0000256" key="2">
    <source>
        <dbReference type="SAM" id="Phobius"/>
    </source>
</evidence>
<feature type="compositionally biased region" description="Low complexity" evidence="1">
    <location>
        <begin position="134"/>
        <end position="159"/>
    </location>
</feature>
<keyword evidence="4" id="KW-0614">Plasmid</keyword>
<dbReference type="InterPro" id="IPR041219">
    <property type="entry name" value="Phage_lysozyme2"/>
</dbReference>
<evidence type="ECO:0000259" key="3">
    <source>
        <dbReference type="PROSITE" id="PS50911"/>
    </source>
</evidence>
<dbReference type="Pfam" id="PF18013">
    <property type="entry name" value="Phage_lysozyme2"/>
    <property type="match status" value="1"/>
</dbReference>
<feature type="compositionally biased region" description="Polar residues" evidence="1">
    <location>
        <begin position="32"/>
        <end position="66"/>
    </location>
</feature>
<sequence>MSNKRKHVEFESELDNSEKQSNDDYGVEDPSRQNIPNNHQPNTSSNNQEGYNQDNGGQDKVSSNAPKVSDTSEEGNTNNKVFDGKNINDNTRGNQVETDGGRLSNHAPNQKLDDNKGNNNQQNRNNDNQRSDNNKSNNNQQDNNSNSQKDKTNNNLQNDKNQKNKKPTKDKEKNNKGSNNNSQQDKKSSTIKGSIGDKLGNYSDTANKINKLKDFNNLKNMSKEQASQEVIELGKDLAKKKLTALFVTYVAPYLIPIIVGLLAFILIIFIILAAITGSGSKKTSNVDCGPVNESTSIKASEDAEKNAQKIYEYEMKHVDGAKPKAVAAHLGNMWVESAHTFNPKTIQGNNSFKESIANDPTVGGYAFGIAQWDSGRRVNLLKHAKKEGKKWDDFGLQLDFLLNHDDSDSGVIKKLLKSDGSIDTITERIMNEWERAGDKSSLSQRQSAASKYYSKFGKKDVSSDDGNLDEATDAASDNSDASENSGCNDTGDTGGSGEIGESVKANGKSGEIKEVWDSKSDIPAKYKKHIKIPDFKEKVLNTPLNIFPVTGNKGQCTELTWGYMKQMYGGNPPANGNGNVIYKAYEAKGAKVTSNPTVGYGFSSNPPYAGAADASVGHTGIVVGVMKNGDWIMANYNLKGEGNMGQRRSLTYALVDGNKKEGGIKFFSGIGKPKVKSKD</sequence>
<dbReference type="InterPro" id="IPR007921">
    <property type="entry name" value="CHAP_dom"/>
</dbReference>
<keyword evidence="2" id="KW-1133">Transmembrane helix</keyword>
<geneLocation type="plasmid" evidence="4">
    <name>SAP020A</name>
</geneLocation>
<gene>
    <name evidence="4" type="ORF">SAP020A_029</name>
</gene>
<reference evidence="4" key="1">
    <citation type="submission" date="2009-08" db="EMBL/GenBank/DDBJ databases">
        <authorList>
            <person name="Gill J."/>
            <person name="Borman J."/>
            <person name="Shetty J."/>
            <person name="Hostetler J."/>
            <person name="Durkin S."/>
            <person name="Montgomery B."/>
        </authorList>
    </citation>
    <scope>NUCLEOTIDE SEQUENCE</scope>
    <source>
        <strain evidence="4">CDC3</strain>
        <plasmid evidence="4">SAP020A</plasmid>
    </source>
</reference>